<dbReference type="AlphaFoldDB" id="A0A0F9HLE9"/>
<organism evidence="2">
    <name type="scientific">marine sediment metagenome</name>
    <dbReference type="NCBI Taxonomy" id="412755"/>
    <lineage>
        <taxon>unclassified sequences</taxon>
        <taxon>metagenomes</taxon>
        <taxon>ecological metagenomes</taxon>
    </lineage>
</organism>
<gene>
    <name evidence="2" type="ORF">LCGC14_1983560</name>
</gene>
<comment type="caution">
    <text evidence="2">The sequence shown here is derived from an EMBL/GenBank/DDBJ whole genome shotgun (WGS) entry which is preliminary data.</text>
</comment>
<protein>
    <recommendedName>
        <fullName evidence="1">DUF8033 domain-containing protein</fullName>
    </recommendedName>
</protein>
<evidence type="ECO:0000259" key="1">
    <source>
        <dbReference type="Pfam" id="PF26096"/>
    </source>
</evidence>
<dbReference type="EMBL" id="LAZR01022244">
    <property type="protein sequence ID" value="KKL82560.1"/>
    <property type="molecule type" value="Genomic_DNA"/>
</dbReference>
<reference evidence="2" key="1">
    <citation type="journal article" date="2015" name="Nature">
        <title>Complex archaea that bridge the gap between prokaryotes and eukaryotes.</title>
        <authorList>
            <person name="Spang A."/>
            <person name="Saw J.H."/>
            <person name="Jorgensen S.L."/>
            <person name="Zaremba-Niedzwiedzka K."/>
            <person name="Martijn J."/>
            <person name="Lind A.E."/>
            <person name="van Eijk R."/>
            <person name="Schleper C."/>
            <person name="Guy L."/>
            <person name="Ettema T.J."/>
        </authorList>
    </citation>
    <scope>NUCLEOTIDE SEQUENCE</scope>
</reference>
<proteinExistence type="predicted"/>
<dbReference type="Pfam" id="PF26096">
    <property type="entry name" value="DUF8033"/>
    <property type="match status" value="1"/>
</dbReference>
<sequence length="73" mass="8335">MVYELNCDYDSRNSFYGKANVRTEGNKTILQSYTTDVAYIENGCAVVNGMYSNTTLRHIKEFLLQNARKCQGI</sequence>
<name>A0A0F9HLE9_9ZZZZ</name>
<accession>A0A0F9HLE9</accession>
<feature type="domain" description="DUF8033" evidence="1">
    <location>
        <begin position="4"/>
        <end position="69"/>
    </location>
</feature>
<dbReference type="InterPro" id="IPR058346">
    <property type="entry name" value="DUF8033"/>
</dbReference>
<evidence type="ECO:0000313" key="2">
    <source>
        <dbReference type="EMBL" id="KKL82560.1"/>
    </source>
</evidence>